<organism evidence="3 4">
    <name type="scientific">Gibbsiella quercinecans</name>
    <dbReference type="NCBI Taxonomy" id="929813"/>
    <lineage>
        <taxon>Bacteria</taxon>
        <taxon>Pseudomonadati</taxon>
        <taxon>Pseudomonadota</taxon>
        <taxon>Gammaproteobacteria</taxon>
        <taxon>Enterobacterales</taxon>
        <taxon>Yersiniaceae</taxon>
        <taxon>Gibbsiella</taxon>
    </lineage>
</organism>
<dbReference type="EMBL" id="CP014136">
    <property type="protein sequence ID" value="ATA20432.1"/>
    <property type="molecule type" value="Genomic_DNA"/>
</dbReference>
<proteinExistence type="predicted"/>
<gene>
    <name evidence="3" type="ORF">AWC35_14380</name>
</gene>
<keyword evidence="4" id="KW-1185">Reference proteome</keyword>
<feature type="chain" id="PRO_5013304196" description="Fimbrial-type adhesion domain-containing protein" evidence="1">
    <location>
        <begin position="25"/>
        <end position="444"/>
    </location>
</feature>
<reference evidence="3 4" key="1">
    <citation type="submission" date="2016-01" db="EMBL/GenBank/DDBJ databases">
        <authorList>
            <person name="Oliw E.H."/>
        </authorList>
    </citation>
    <scope>NUCLEOTIDE SEQUENCE [LARGE SCALE GENOMIC DNA]</scope>
    <source>
        <strain evidence="3 4">FRB97</strain>
    </source>
</reference>
<evidence type="ECO:0000313" key="3">
    <source>
        <dbReference type="EMBL" id="ATA20432.1"/>
    </source>
</evidence>
<dbReference type="PIRSF" id="PIRSF029766">
    <property type="entry name" value="UCP029766"/>
    <property type="match status" value="1"/>
</dbReference>
<dbReference type="InterPro" id="IPR011228">
    <property type="entry name" value="UCP029766"/>
</dbReference>
<accession>A0A250B3A1</accession>
<name>A0A250B3A1_9GAMM</name>
<evidence type="ECO:0000313" key="4">
    <source>
        <dbReference type="Proteomes" id="UP000217182"/>
    </source>
</evidence>
<dbReference type="AlphaFoldDB" id="A0A250B3A1"/>
<dbReference type="GO" id="GO:0009289">
    <property type="term" value="C:pilus"/>
    <property type="evidence" value="ECO:0007669"/>
    <property type="project" value="InterPro"/>
</dbReference>
<dbReference type="RefSeq" id="WP_095847021.1">
    <property type="nucleotide sequence ID" value="NZ_CP014136.1"/>
</dbReference>
<protein>
    <recommendedName>
        <fullName evidence="2">Fimbrial-type adhesion domain-containing protein</fullName>
    </recommendedName>
</protein>
<dbReference type="GO" id="GO:0007155">
    <property type="term" value="P:cell adhesion"/>
    <property type="evidence" value="ECO:0007669"/>
    <property type="project" value="InterPro"/>
</dbReference>
<feature type="signal peptide" evidence="1">
    <location>
        <begin position="1"/>
        <end position="24"/>
    </location>
</feature>
<dbReference type="OrthoDB" id="8875995at2"/>
<dbReference type="Proteomes" id="UP000217182">
    <property type="component" value="Chromosome"/>
</dbReference>
<keyword evidence="1" id="KW-0732">Signal</keyword>
<dbReference type="SUPFAM" id="SSF49401">
    <property type="entry name" value="Bacterial adhesins"/>
    <property type="match status" value="1"/>
</dbReference>
<evidence type="ECO:0000259" key="2">
    <source>
        <dbReference type="Pfam" id="PF00419"/>
    </source>
</evidence>
<feature type="domain" description="Fimbrial-type adhesion" evidence="2">
    <location>
        <begin position="263"/>
        <end position="444"/>
    </location>
</feature>
<dbReference type="KEGG" id="gqu:AWC35_14380"/>
<dbReference type="Pfam" id="PF00419">
    <property type="entry name" value="Fimbrial"/>
    <property type="match status" value="1"/>
</dbReference>
<dbReference type="InterPro" id="IPR036937">
    <property type="entry name" value="Adhesion_dom_fimbrial_sf"/>
</dbReference>
<dbReference type="Gene3D" id="2.60.40.1090">
    <property type="entry name" value="Fimbrial-type adhesion domain"/>
    <property type="match status" value="1"/>
</dbReference>
<sequence>MKIIAYLRAGLLFLLPFAAAPTFATCTRVSPAIDAGCDACGVGIGLGRVNLTSTYLQPVGTPLGSSVFNFTTGVRYPDPEKVLYECDASDAGDIYEVFATNGDDRVGGYYDLGALDGYPNYFATYFPYVGIKLTHLNSGLEFTRYWQQTPITSYVTTDAGKIQIRVKDLSPIRADLIRISSLPGQGASYYCGYSASDPTYGMASTSAAASYSCTQPNGYVLFKGPGIAAETIGSDSATNFTTWGTGRWNAMGMGTSPVSTLSYTATCVARNVTPLVLLPTISVSRLNAGETSQAPFTINIECDNAAVSGVASDGTALGLQVPYDAYTKAQELGLVNASGGVSYLLSTGYGTDSSVATGVGIALSNASTGSAMNFVGWLASNPASPSGNAGGWYSVLDGASSNGSTTSGYTHYTTQLTATLTRLPGETVTAGRVDAKAYVWVKVQ</sequence>
<dbReference type="InterPro" id="IPR008966">
    <property type="entry name" value="Adhesion_dom_sf"/>
</dbReference>
<evidence type="ECO:0000256" key="1">
    <source>
        <dbReference type="SAM" id="SignalP"/>
    </source>
</evidence>
<dbReference type="InterPro" id="IPR000259">
    <property type="entry name" value="Adhesion_dom_fimbrial"/>
</dbReference>